<sequence length="181" mass="21018">MMVGIKNNRRTLYTKQQLKESLIELLHDHDLDKITVTEICNLANINRGTFYAHYANPSELFAEIETDLITKIEPLLGSFNEPLETWLPPILQVIKDQDAATKIMIGNIREYKVFQVMLAPIREKTLQNFQQRFHEDDEHILGYYYEFFFSGAIHVIINWLSSGAKESTQSITKIISNITQQ</sequence>
<dbReference type="GO" id="GO:0003677">
    <property type="term" value="F:DNA binding"/>
    <property type="evidence" value="ECO:0007669"/>
    <property type="project" value="UniProtKB-UniRule"/>
</dbReference>
<reference evidence="4 5" key="1">
    <citation type="journal article" date="2015" name="Genome Announc.">
        <title>Expanding the biotechnology potential of lactobacilli through comparative genomics of 213 strains and associated genera.</title>
        <authorList>
            <person name="Sun Z."/>
            <person name="Harris H.M."/>
            <person name="McCann A."/>
            <person name="Guo C."/>
            <person name="Argimon S."/>
            <person name="Zhang W."/>
            <person name="Yang X."/>
            <person name="Jeffery I.B."/>
            <person name="Cooney J.C."/>
            <person name="Kagawa T.F."/>
            <person name="Liu W."/>
            <person name="Song Y."/>
            <person name="Salvetti E."/>
            <person name="Wrobel A."/>
            <person name="Rasinkangas P."/>
            <person name="Parkhill J."/>
            <person name="Rea M.C."/>
            <person name="O'Sullivan O."/>
            <person name="Ritari J."/>
            <person name="Douillard F.P."/>
            <person name="Paul Ross R."/>
            <person name="Yang R."/>
            <person name="Briner A.E."/>
            <person name="Felis G.E."/>
            <person name="de Vos W.M."/>
            <person name="Barrangou R."/>
            <person name="Klaenhammer T.R."/>
            <person name="Caufield P.W."/>
            <person name="Cui Y."/>
            <person name="Zhang H."/>
            <person name="O'Toole P.W."/>
        </authorList>
    </citation>
    <scope>NUCLEOTIDE SEQUENCE [LARGE SCALE GENOMIC DNA]</scope>
    <source>
        <strain evidence="4 5">DSM 5007</strain>
    </source>
</reference>
<evidence type="ECO:0000259" key="3">
    <source>
        <dbReference type="PROSITE" id="PS50977"/>
    </source>
</evidence>
<comment type="caution">
    <text evidence="4">The sequence shown here is derived from an EMBL/GenBank/DDBJ whole genome shotgun (WGS) entry which is preliminary data.</text>
</comment>
<evidence type="ECO:0000256" key="2">
    <source>
        <dbReference type="PROSITE-ProRule" id="PRU00335"/>
    </source>
</evidence>
<protein>
    <submittedName>
        <fullName evidence="4">TetR family transcriptional regulator</fullName>
    </submittedName>
</protein>
<evidence type="ECO:0000313" key="5">
    <source>
        <dbReference type="Proteomes" id="UP000051820"/>
    </source>
</evidence>
<evidence type="ECO:0000313" key="4">
    <source>
        <dbReference type="EMBL" id="KRM12007.1"/>
    </source>
</evidence>
<keyword evidence="5" id="KW-1185">Reference proteome</keyword>
<dbReference type="PANTHER" id="PTHR43479">
    <property type="entry name" value="ACREF/ENVCD OPERON REPRESSOR-RELATED"/>
    <property type="match status" value="1"/>
</dbReference>
<dbReference type="STRING" id="1423807.FD16_GL000376"/>
<dbReference type="InterPro" id="IPR009057">
    <property type="entry name" value="Homeodomain-like_sf"/>
</dbReference>
<dbReference type="Pfam" id="PF00440">
    <property type="entry name" value="TetR_N"/>
    <property type="match status" value="1"/>
</dbReference>
<dbReference type="OrthoDB" id="9810250at2"/>
<dbReference type="Proteomes" id="UP000051820">
    <property type="component" value="Unassembled WGS sequence"/>
</dbReference>
<organism evidence="4 5">
    <name type="scientific">Paucilactobacillus suebicus DSM 5007 = KCTC 3549</name>
    <dbReference type="NCBI Taxonomy" id="1423807"/>
    <lineage>
        <taxon>Bacteria</taxon>
        <taxon>Bacillati</taxon>
        <taxon>Bacillota</taxon>
        <taxon>Bacilli</taxon>
        <taxon>Lactobacillales</taxon>
        <taxon>Lactobacillaceae</taxon>
        <taxon>Paucilactobacillus</taxon>
    </lineage>
</organism>
<dbReference type="PROSITE" id="PS50977">
    <property type="entry name" value="HTH_TETR_2"/>
    <property type="match status" value="1"/>
</dbReference>
<dbReference type="InterPro" id="IPR039532">
    <property type="entry name" value="TetR_C_Firmicutes"/>
</dbReference>
<dbReference type="InterPro" id="IPR001647">
    <property type="entry name" value="HTH_TetR"/>
</dbReference>
<keyword evidence="1 2" id="KW-0238">DNA-binding</keyword>
<feature type="domain" description="HTH tetR-type" evidence="3">
    <location>
        <begin position="12"/>
        <end position="72"/>
    </location>
</feature>
<dbReference type="eggNOG" id="COG1309">
    <property type="taxonomic scope" value="Bacteria"/>
</dbReference>
<dbReference type="PATRIC" id="fig|1423807.3.peg.381"/>
<dbReference type="PANTHER" id="PTHR43479:SF7">
    <property type="entry name" value="TETR-FAMILY TRANSCRIPTIONAL REGULATOR"/>
    <property type="match status" value="1"/>
</dbReference>
<name>A0A0R1W2T4_9LACO</name>
<evidence type="ECO:0000256" key="1">
    <source>
        <dbReference type="ARBA" id="ARBA00023125"/>
    </source>
</evidence>
<gene>
    <name evidence="4" type="ORF">FD16_GL000376</name>
</gene>
<feature type="DNA-binding region" description="H-T-H motif" evidence="2">
    <location>
        <begin position="35"/>
        <end position="54"/>
    </location>
</feature>
<dbReference type="InterPro" id="IPR050624">
    <property type="entry name" value="HTH-type_Tx_Regulator"/>
</dbReference>
<dbReference type="RefSeq" id="WP_081479584.1">
    <property type="nucleotide sequence ID" value="NZ_AZGF01000012.1"/>
</dbReference>
<dbReference type="SUPFAM" id="SSF46689">
    <property type="entry name" value="Homeodomain-like"/>
    <property type="match status" value="1"/>
</dbReference>
<dbReference type="Gene3D" id="1.10.357.10">
    <property type="entry name" value="Tetracycline Repressor, domain 2"/>
    <property type="match status" value="1"/>
</dbReference>
<proteinExistence type="predicted"/>
<dbReference type="AlphaFoldDB" id="A0A0R1W2T4"/>
<accession>A0A0R1W2T4</accession>
<dbReference type="EMBL" id="AZGF01000012">
    <property type="protein sequence ID" value="KRM12007.1"/>
    <property type="molecule type" value="Genomic_DNA"/>
</dbReference>
<dbReference type="Pfam" id="PF14278">
    <property type="entry name" value="TetR_C_8"/>
    <property type="match status" value="1"/>
</dbReference>